<dbReference type="InterPro" id="IPR041442">
    <property type="entry name" value="PIH1D1/2/3_CS-like"/>
</dbReference>
<feature type="compositionally biased region" description="Acidic residues" evidence="2">
    <location>
        <begin position="338"/>
        <end position="347"/>
    </location>
</feature>
<dbReference type="Proteomes" id="UP000277204">
    <property type="component" value="Unassembled WGS sequence"/>
</dbReference>
<dbReference type="InterPro" id="IPR036241">
    <property type="entry name" value="NSFL1C_SEP_dom_sf"/>
</dbReference>
<dbReference type="GO" id="GO:0070286">
    <property type="term" value="P:axonemal dynein complex assembly"/>
    <property type="evidence" value="ECO:0007669"/>
    <property type="project" value="InterPro"/>
</dbReference>
<dbReference type="InterPro" id="IPR008978">
    <property type="entry name" value="HSP20-like_chaperone"/>
</dbReference>
<dbReference type="PROSITE" id="PS51203">
    <property type="entry name" value="CS"/>
    <property type="match status" value="1"/>
</dbReference>
<proteinExistence type="inferred from homology"/>
<name>A0A3P8CBI6_9TREM</name>
<dbReference type="PROSITE" id="PS51399">
    <property type="entry name" value="SEP"/>
    <property type="match status" value="1"/>
</dbReference>
<dbReference type="AlphaFoldDB" id="A0A3P8CBI6"/>
<feature type="compositionally biased region" description="Basic and acidic residues" evidence="2">
    <location>
        <begin position="362"/>
        <end position="381"/>
    </location>
</feature>
<dbReference type="InterPro" id="IPR012989">
    <property type="entry name" value="SEP_domain"/>
</dbReference>
<evidence type="ECO:0000256" key="2">
    <source>
        <dbReference type="SAM" id="MobiDB-lite"/>
    </source>
</evidence>
<dbReference type="SUPFAM" id="SSF49764">
    <property type="entry name" value="HSP20-like chaperones"/>
    <property type="match status" value="1"/>
</dbReference>
<gene>
    <name evidence="5" type="ORF">SMRZ_LOCUS14375</name>
</gene>
<sequence>MDGYFPSELQSSYPNGVQFKLIDKHTTHFMLLKKPTSFSACGYKLGSSLTNEQDAGQEVSFSNEKHIPNNDKNEEFSIGQIENQMKAECNASFNKLTSNTLSTNGRNKSLTFDELLKRLPEYKLTKSGQLLNIRKDIKSEFGEQINVPSTRIIKTDYIFKNNTIDKNQLKSELITLRIYSENGLQIYNLEMHPEDTIGELYATLDHARSKTLSKTNRNYRLVAMCLPNTIENPNELCNHQMLVDLSATLVASGIVDRTTLRMELIPQELTKNQLQFDVNNALSAKRLNLWSQNESITRNNSSWPKLTCTFVDNEGDKMEAVWTRENIRSLQNLLRDPELEDNSDQDDVITPMSKMKPGDIGPKCRSEVKKEKPNVKQKNPDDIWDIDEIPEGTQHEDIYDPRPQPNSNLVKVILPDTRLSDIILDVKETFLDLRAPKYKLVLYLPNPVEPDSSKAAWNEDKETLEITMKNKREYDFINE</sequence>
<dbReference type="GO" id="GO:0045505">
    <property type="term" value="F:dynein intermediate chain binding"/>
    <property type="evidence" value="ECO:0007669"/>
    <property type="project" value="TreeGrafter"/>
</dbReference>
<evidence type="ECO:0008006" key="7">
    <source>
        <dbReference type="Google" id="ProtNLM"/>
    </source>
</evidence>
<comment type="similarity">
    <text evidence="1">Belongs to the PIH1 family.</text>
</comment>
<feature type="domain" description="CS" evidence="3">
    <location>
        <begin position="394"/>
        <end position="479"/>
    </location>
</feature>
<dbReference type="GO" id="GO:0030317">
    <property type="term" value="P:flagellated sperm motility"/>
    <property type="evidence" value="ECO:0007669"/>
    <property type="project" value="TreeGrafter"/>
</dbReference>
<dbReference type="EMBL" id="UZAI01016775">
    <property type="protein sequence ID" value="VDP15665.1"/>
    <property type="molecule type" value="Genomic_DNA"/>
</dbReference>
<evidence type="ECO:0000259" key="4">
    <source>
        <dbReference type="PROSITE" id="PS51399"/>
    </source>
</evidence>
<evidence type="ECO:0000313" key="6">
    <source>
        <dbReference type="Proteomes" id="UP000277204"/>
    </source>
</evidence>
<dbReference type="PANTHER" id="PTHR21083">
    <property type="entry name" value="TWISTER"/>
    <property type="match status" value="1"/>
</dbReference>
<dbReference type="SUPFAM" id="SSF102848">
    <property type="entry name" value="NSFL1 (p97 ATPase) cofactor p47, SEP domain"/>
    <property type="match status" value="1"/>
</dbReference>
<dbReference type="GO" id="GO:0051087">
    <property type="term" value="F:protein-folding chaperone binding"/>
    <property type="evidence" value="ECO:0007669"/>
    <property type="project" value="InterPro"/>
</dbReference>
<protein>
    <recommendedName>
        <fullName evidence="7">PIH1D1/2/3 CS-like domain-containing protein</fullName>
    </recommendedName>
</protein>
<accession>A0A3P8CBI6</accession>
<dbReference type="InterPro" id="IPR007052">
    <property type="entry name" value="CS_dom"/>
</dbReference>
<keyword evidence="6" id="KW-1185">Reference proteome</keyword>
<feature type="domain" description="SEP" evidence="4">
    <location>
        <begin position="1"/>
        <end position="30"/>
    </location>
</feature>
<dbReference type="InterPro" id="IPR026697">
    <property type="entry name" value="DNAAF6"/>
</dbReference>
<dbReference type="GO" id="GO:0005737">
    <property type="term" value="C:cytoplasm"/>
    <property type="evidence" value="ECO:0007669"/>
    <property type="project" value="TreeGrafter"/>
</dbReference>
<organism evidence="5 6">
    <name type="scientific">Schistosoma margrebowiei</name>
    <dbReference type="NCBI Taxonomy" id="48269"/>
    <lineage>
        <taxon>Eukaryota</taxon>
        <taxon>Metazoa</taxon>
        <taxon>Spiralia</taxon>
        <taxon>Lophotrochozoa</taxon>
        <taxon>Platyhelminthes</taxon>
        <taxon>Trematoda</taxon>
        <taxon>Digenea</taxon>
        <taxon>Strigeidida</taxon>
        <taxon>Schistosomatoidea</taxon>
        <taxon>Schistosomatidae</taxon>
        <taxon>Schistosoma</taxon>
    </lineage>
</organism>
<evidence type="ECO:0000256" key="1">
    <source>
        <dbReference type="ARBA" id="ARBA00008511"/>
    </source>
</evidence>
<dbReference type="Pfam" id="PF18201">
    <property type="entry name" value="PIH1_CS"/>
    <property type="match status" value="1"/>
</dbReference>
<evidence type="ECO:0000313" key="5">
    <source>
        <dbReference type="EMBL" id="VDP15665.1"/>
    </source>
</evidence>
<evidence type="ECO:0000259" key="3">
    <source>
        <dbReference type="PROSITE" id="PS51203"/>
    </source>
</evidence>
<reference evidence="5 6" key="1">
    <citation type="submission" date="2018-11" db="EMBL/GenBank/DDBJ databases">
        <authorList>
            <consortium name="Pathogen Informatics"/>
        </authorList>
    </citation>
    <scope>NUCLEOTIDE SEQUENCE [LARGE SCALE GENOMIC DNA]</scope>
    <source>
        <strain evidence="5 6">Zambia</strain>
    </source>
</reference>
<dbReference type="PANTHER" id="PTHR21083:SF0">
    <property type="entry name" value="DYNEIN AXONEMAL ASSEMBLY FACTOR 6"/>
    <property type="match status" value="1"/>
</dbReference>
<feature type="region of interest" description="Disordered" evidence="2">
    <location>
        <begin position="338"/>
        <end position="386"/>
    </location>
</feature>